<dbReference type="Pfam" id="PF07702">
    <property type="entry name" value="UTRA"/>
    <property type="match status" value="1"/>
</dbReference>
<sequence length="208" mass="23024">MLSRQPFFARPLCREIWPPEPGAHSRRGLVMMQLSGPPTRHPVHNPPIADIPGQALWSQNLPDLNSYAAGARLLCVLRPAAGHVASALGLREGENVIHLRTLRRIGGVALCVTDHYVADLSLWPALQEVQSDSPLAFLRQQRGMDVIRSQTRIGARRAQAKESKLLEIPLMAPLLCIRTLSNPQGSQQPVEYSVSLIRADIFEFAVEH</sequence>
<dbReference type="SMART" id="SM00866">
    <property type="entry name" value="UTRA"/>
    <property type="match status" value="1"/>
</dbReference>
<dbReference type="SUPFAM" id="SSF64288">
    <property type="entry name" value="Chorismate lyase-like"/>
    <property type="match status" value="1"/>
</dbReference>
<proteinExistence type="predicted"/>
<accession>A0AAI9GJZ0</accession>
<organism evidence="1">
    <name type="scientific">Pluralibacter gergoviae</name>
    <name type="common">Enterobacter gergoviae</name>
    <dbReference type="NCBI Taxonomy" id="61647"/>
    <lineage>
        <taxon>Bacteria</taxon>
        <taxon>Pseudomonadati</taxon>
        <taxon>Pseudomonadota</taxon>
        <taxon>Gammaproteobacteria</taxon>
        <taxon>Enterobacterales</taxon>
        <taxon>Enterobacteriaceae</taxon>
        <taxon>Pluralibacter</taxon>
    </lineage>
</organism>
<protein>
    <submittedName>
        <fullName evidence="1">UTRA domain-containing protein</fullName>
    </submittedName>
</protein>
<dbReference type="PANTHER" id="PTHR44846">
    <property type="entry name" value="MANNOSYL-D-GLYCERATE TRANSPORT/METABOLISM SYSTEM REPRESSOR MNGR-RELATED"/>
    <property type="match status" value="1"/>
</dbReference>
<dbReference type="InterPro" id="IPR028978">
    <property type="entry name" value="Chorismate_lyase_/UTRA_dom_sf"/>
</dbReference>
<reference evidence="1" key="1">
    <citation type="submission" date="2024-02" db="EMBL/GenBank/DDBJ databases">
        <authorList>
            <consortium name="Clinical and Environmental Microbiology Branch: Whole genome sequencing antimicrobial resistance pathogens in the healthcare setting"/>
        </authorList>
    </citation>
    <scope>NUCLEOTIDE SEQUENCE</scope>
    <source>
        <strain evidence="1">2021DK-00143</strain>
    </source>
</reference>
<dbReference type="AlphaFoldDB" id="A0AAI9GJZ0"/>
<dbReference type="InterPro" id="IPR050679">
    <property type="entry name" value="Bact_HTH_transcr_reg"/>
</dbReference>
<dbReference type="GO" id="GO:0006355">
    <property type="term" value="P:regulation of DNA-templated transcription"/>
    <property type="evidence" value="ECO:0007669"/>
    <property type="project" value="InterPro"/>
</dbReference>
<gene>
    <name evidence="1" type="ORF">QEG54_002880</name>
</gene>
<evidence type="ECO:0000313" key="1">
    <source>
        <dbReference type="EMBL" id="EML1472138.1"/>
    </source>
</evidence>
<dbReference type="InterPro" id="IPR011663">
    <property type="entry name" value="UTRA"/>
</dbReference>
<dbReference type="Gene3D" id="3.40.1410.10">
    <property type="entry name" value="Chorismate lyase-like"/>
    <property type="match status" value="1"/>
</dbReference>
<name>A0AAI9GJZ0_PLUGE</name>
<dbReference type="GO" id="GO:0003677">
    <property type="term" value="F:DNA binding"/>
    <property type="evidence" value="ECO:0007669"/>
    <property type="project" value="InterPro"/>
</dbReference>
<dbReference type="EMBL" id="ABLOKC030000014">
    <property type="protein sequence ID" value="EML1472138.1"/>
    <property type="molecule type" value="Genomic_DNA"/>
</dbReference>
<dbReference type="PANTHER" id="PTHR44846:SF16">
    <property type="entry name" value="TRANSCRIPTIONAL REGULATOR PHNF-RELATED"/>
    <property type="match status" value="1"/>
</dbReference>
<comment type="caution">
    <text evidence="1">The sequence shown here is derived from an EMBL/GenBank/DDBJ whole genome shotgun (WGS) entry which is preliminary data.</text>
</comment>